<feature type="chain" id="PRO_5021804163" description="Multidrug resistance protein MdtA-like barrel-sandwich hybrid domain-containing protein" evidence="2">
    <location>
        <begin position="25"/>
        <end position="255"/>
    </location>
</feature>
<sequence>MRKVRWFAYPLAAALLTAAVPAPAQMSDPSGLGSGVPEIRAQISPRRSTMLASELPGKIDDLTMREGDRFKEGQKLVGFDCAPHRARLNKATAQQQAARKAYEVNSRLDKLGSVSTLELEAAAAQLSAAEAETAMTRIMVERCVVTAPFPGRVAEMKVRRYEYVSEGKELLEILDDHDLEVEMIVPSRWLVWLTPGNKFKVLIEETGKTFDAEVTRLSARIDPVSQSIKVFGKVASRPGELLAGMSGRAVFAVPN</sequence>
<dbReference type="Proteomes" id="UP000321523">
    <property type="component" value="Unassembled WGS sequence"/>
</dbReference>
<dbReference type="Gene3D" id="2.40.50.100">
    <property type="match status" value="1"/>
</dbReference>
<dbReference type="PANTHER" id="PTHR30469">
    <property type="entry name" value="MULTIDRUG RESISTANCE PROTEIN MDTA"/>
    <property type="match status" value="1"/>
</dbReference>
<evidence type="ECO:0000313" key="4">
    <source>
        <dbReference type="EMBL" id="GEO37200.1"/>
    </source>
</evidence>
<dbReference type="NCBIfam" id="TIGR01730">
    <property type="entry name" value="RND_mfp"/>
    <property type="match status" value="1"/>
</dbReference>
<name>A0A512DM04_9PROT</name>
<dbReference type="Pfam" id="PF25917">
    <property type="entry name" value="BSH_RND"/>
    <property type="match status" value="1"/>
</dbReference>
<dbReference type="RefSeq" id="WP_052832148.1">
    <property type="nucleotide sequence ID" value="NZ_BJYZ01000005.1"/>
</dbReference>
<protein>
    <recommendedName>
        <fullName evidence="3">Multidrug resistance protein MdtA-like barrel-sandwich hybrid domain-containing protein</fullName>
    </recommendedName>
</protein>
<evidence type="ECO:0000256" key="1">
    <source>
        <dbReference type="ARBA" id="ARBA00009477"/>
    </source>
</evidence>
<dbReference type="EMBL" id="BJYZ01000005">
    <property type="protein sequence ID" value="GEO37200.1"/>
    <property type="molecule type" value="Genomic_DNA"/>
</dbReference>
<organism evidence="4 5">
    <name type="scientific">Skermanella aerolata</name>
    <dbReference type="NCBI Taxonomy" id="393310"/>
    <lineage>
        <taxon>Bacteria</taxon>
        <taxon>Pseudomonadati</taxon>
        <taxon>Pseudomonadota</taxon>
        <taxon>Alphaproteobacteria</taxon>
        <taxon>Rhodospirillales</taxon>
        <taxon>Azospirillaceae</taxon>
        <taxon>Skermanella</taxon>
    </lineage>
</organism>
<evidence type="ECO:0000256" key="2">
    <source>
        <dbReference type="SAM" id="SignalP"/>
    </source>
</evidence>
<dbReference type="Gene3D" id="1.10.287.470">
    <property type="entry name" value="Helix hairpin bin"/>
    <property type="match status" value="1"/>
</dbReference>
<dbReference type="PANTHER" id="PTHR30469:SF15">
    <property type="entry name" value="HLYD FAMILY OF SECRETION PROTEINS"/>
    <property type="match status" value="1"/>
</dbReference>
<dbReference type="InterPro" id="IPR058625">
    <property type="entry name" value="MdtA-like_BSH"/>
</dbReference>
<dbReference type="Gene3D" id="2.40.30.170">
    <property type="match status" value="1"/>
</dbReference>
<dbReference type="InterPro" id="IPR006143">
    <property type="entry name" value="RND_pump_MFP"/>
</dbReference>
<proteinExistence type="inferred from homology"/>
<dbReference type="GO" id="GO:1990281">
    <property type="term" value="C:efflux pump complex"/>
    <property type="evidence" value="ECO:0007669"/>
    <property type="project" value="TreeGrafter"/>
</dbReference>
<dbReference type="SUPFAM" id="SSF111369">
    <property type="entry name" value="HlyD-like secretion proteins"/>
    <property type="match status" value="1"/>
</dbReference>
<reference evidence="4 5" key="1">
    <citation type="submission" date="2019-07" db="EMBL/GenBank/DDBJ databases">
        <title>Whole genome shotgun sequence of Skermanella aerolata NBRC 106429.</title>
        <authorList>
            <person name="Hosoyama A."/>
            <person name="Uohara A."/>
            <person name="Ohji S."/>
            <person name="Ichikawa N."/>
        </authorList>
    </citation>
    <scope>NUCLEOTIDE SEQUENCE [LARGE SCALE GENOMIC DNA]</scope>
    <source>
        <strain evidence="4 5">NBRC 106429</strain>
    </source>
</reference>
<feature type="signal peptide" evidence="2">
    <location>
        <begin position="1"/>
        <end position="24"/>
    </location>
</feature>
<feature type="domain" description="Multidrug resistance protein MdtA-like barrel-sandwich hybrid" evidence="3">
    <location>
        <begin position="53"/>
        <end position="171"/>
    </location>
</feature>
<evidence type="ECO:0000259" key="3">
    <source>
        <dbReference type="Pfam" id="PF25917"/>
    </source>
</evidence>
<accession>A0A512DM04</accession>
<keyword evidence="2" id="KW-0732">Signal</keyword>
<evidence type="ECO:0000313" key="5">
    <source>
        <dbReference type="Proteomes" id="UP000321523"/>
    </source>
</evidence>
<dbReference type="AlphaFoldDB" id="A0A512DM04"/>
<keyword evidence="5" id="KW-1185">Reference proteome</keyword>
<gene>
    <name evidence="4" type="ORF">SAE02_13480</name>
</gene>
<dbReference type="GO" id="GO:0015562">
    <property type="term" value="F:efflux transmembrane transporter activity"/>
    <property type="evidence" value="ECO:0007669"/>
    <property type="project" value="TreeGrafter"/>
</dbReference>
<comment type="caution">
    <text evidence="4">The sequence shown here is derived from an EMBL/GenBank/DDBJ whole genome shotgun (WGS) entry which is preliminary data.</text>
</comment>
<comment type="similarity">
    <text evidence="1">Belongs to the membrane fusion protein (MFP) (TC 8.A.1) family.</text>
</comment>